<accession>A0A7N0UPL3</accession>
<organism evidence="11 12">
    <name type="scientific">Kalanchoe fedtschenkoi</name>
    <name type="common">Lavender scallops</name>
    <name type="synonym">South American air plant</name>
    <dbReference type="NCBI Taxonomy" id="63787"/>
    <lineage>
        <taxon>Eukaryota</taxon>
        <taxon>Viridiplantae</taxon>
        <taxon>Streptophyta</taxon>
        <taxon>Embryophyta</taxon>
        <taxon>Tracheophyta</taxon>
        <taxon>Spermatophyta</taxon>
        <taxon>Magnoliopsida</taxon>
        <taxon>eudicotyledons</taxon>
        <taxon>Gunneridae</taxon>
        <taxon>Pentapetalae</taxon>
        <taxon>Saxifragales</taxon>
        <taxon>Crassulaceae</taxon>
        <taxon>Kalanchoe</taxon>
    </lineage>
</organism>
<comment type="subcellular location">
    <subcellularLocation>
        <location evidence="1">Secreted</location>
        <location evidence="1">Cell wall</location>
    </subcellularLocation>
</comment>
<evidence type="ECO:0000256" key="4">
    <source>
        <dbReference type="ARBA" id="ARBA00022525"/>
    </source>
</evidence>
<dbReference type="InterPro" id="IPR006626">
    <property type="entry name" value="PbH1"/>
</dbReference>
<dbReference type="SUPFAM" id="SSF51126">
    <property type="entry name" value="Pectin lyase-like"/>
    <property type="match status" value="1"/>
</dbReference>
<evidence type="ECO:0000256" key="5">
    <source>
        <dbReference type="ARBA" id="ARBA00022801"/>
    </source>
</evidence>
<dbReference type="PROSITE" id="PS00502">
    <property type="entry name" value="POLYGALACTURONASE"/>
    <property type="match status" value="1"/>
</dbReference>
<evidence type="ECO:0000256" key="3">
    <source>
        <dbReference type="ARBA" id="ARBA00022512"/>
    </source>
</evidence>
<evidence type="ECO:0000256" key="1">
    <source>
        <dbReference type="ARBA" id="ARBA00004191"/>
    </source>
</evidence>
<sequence>MISRSGSSLCLSILFLCFNSGFARAVTAGSAGDSGGQDMRRVSGDTVFDVSSFGAKADGKTDESKAFIAAWNEACGSYGRVKLLIPEGRYLVGPVKFSGPCQNVSSLTVLVKATTDLSEYGSNDAWIQFGRVSGLTLTGGGTFDGQGSKAWPYNDCPTNSDCDLLPTSLKFVGTNRTVVRGVTSLNSKFFHMAIVECKDFKGSELRIVAPADSPNTDGIHVERSSGVYISRSHIGTGDDCVSIGQGNSQVTISGIRCGPGHGISVGSLGKYPNEGDVNGLVVRDCTVTGTSNGVRIKTWADSPGSSAATNMTFDNIVMNNVTNPIIIDQEYCPFASCASKAPSLVKLSNICFRNIRGTSSSPTAVILECSRGTPCQNVVLEDVNLKFESGSQRATSTCKNVEATFTGTQIPPPCTKLHAHYNGHP</sequence>
<dbReference type="InterPro" id="IPR012334">
    <property type="entry name" value="Pectin_lyas_fold"/>
</dbReference>
<reference evidence="11" key="1">
    <citation type="submission" date="2021-01" db="UniProtKB">
        <authorList>
            <consortium name="EnsemblPlants"/>
        </authorList>
    </citation>
    <scope>IDENTIFICATION</scope>
</reference>
<evidence type="ECO:0000256" key="2">
    <source>
        <dbReference type="ARBA" id="ARBA00008834"/>
    </source>
</evidence>
<comment type="similarity">
    <text evidence="2 9">Belongs to the glycosyl hydrolase 28 family.</text>
</comment>
<keyword evidence="7" id="KW-0961">Cell wall biogenesis/degradation</keyword>
<dbReference type="GO" id="GO:0004650">
    <property type="term" value="F:polygalacturonase activity"/>
    <property type="evidence" value="ECO:0007669"/>
    <property type="project" value="InterPro"/>
</dbReference>
<evidence type="ECO:0000256" key="7">
    <source>
        <dbReference type="ARBA" id="ARBA00023316"/>
    </source>
</evidence>
<dbReference type="Proteomes" id="UP000594263">
    <property type="component" value="Unplaced"/>
</dbReference>
<evidence type="ECO:0000256" key="10">
    <source>
        <dbReference type="SAM" id="SignalP"/>
    </source>
</evidence>
<dbReference type="Pfam" id="PF00295">
    <property type="entry name" value="Glyco_hydro_28"/>
    <property type="match status" value="1"/>
</dbReference>
<keyword evidence="3" id="KW-0134">Cell wall</keyword>
<dbReference type="PANTHER" id="PTHR31375">
    <property type="match status" value="1"/>
</dbReference>
<dbReference type="AlphaFoldDB" id="A0A7N0UPL3"/>
<dbReference type="OMA" id="YQHPQPC"/>
<feature type="signal peptide" evidence="10">
    <location>
        <begin position="1"/>
        <end position="25"/>
    </location>
</feature>
<keyword evidence="4" id="KW-0964">Secreted</keyword>
<keyword evidence="6 9" id="KW-0326">Glycosidase</keyword>
<evidence type="ECO:0000256" key="8">
    <source>
        <dbReference type="PROSITE-ProRule" id="PRU10052"/>
    </source>
</evidence>
<feature type="active site" evidence="8">
    <location>
        <position position="261"/>
    </location>
</feature>
<dbReference type="Gramene" id="Kaladp0076s0132.1.v1.1">
    <property type="protein sequence ID" value="Kaladp0076s0132.1.v1.1"/>
    <property type="gene ID" value="Kaladp0076s0132.v1.1"/>
</dbReference>
<evidence type="ECO:0000313" key="11">
    <source>
        <dbReference type="EnsemblPlants" id="Kaladp0076s0132.1.v1.1"/>
    </source>
</evidence>
<protein>
    <submittedName>
        <fullName evidence="11">Uncharacterized protein</fullName>
    </submittedName>
</protein>
<evidence type="ECO:0000256" key="9">
    <source>
        <dbReference type="RuleBase" id="RU361169"/>
    </source>
</evidence>
<feature type="chain" id="PRO_5029738577" evidence="10">
    <location>
        <begin position="26"/>
        <end position="425"/>
    </location>
</feature>
<evidence type="ECO:0000313" key="12">
    <source>
        <dbReference type="Proteomes" id="UP000594263"/>
    </source>
</evidence>
<dbReference type="GO" id="GO:0005975">
    <property type="term" value="P:carbohydrate metabolic process"/>
    <property type="evidence" value="ECO:0007669"/>
    <property type="project" value="InterPro"/>
</dbReference>
<keyword evidence="12" id="KW-1185">Reference proteome</keyword>
<evidence type="ECO:0000256" key="6">
    <source>
        <dbReference type="ARBA" id="ARBA00023295"/>
    </source>
</evidence>
<keyword evidence="5 9" id="KW-0378">Hydrolase</keyword>
<dbReference type="InterPro" id="IPR000743">
    <property type="entry name" value="Glyco_hydro_28"/>
</dbReference>
<dbReference type="SMART" id="SM00710">
    <property type="entry name" value="PbH1"/>
    <property type="match status" value="4"/>
</dbReference>
<name>A0A7N0UPL3_KALFE</name>
<dbReference type="Gene3D" id="2.160.20.10">
    <property type="entry name" value="Single-stranded right-handed beta-helix, Pectin lyase-like"/>
    <property type="match status" value="1"/>
</dbReference>
<dbReference type="EnsemblPlants" id="Kaladp0076s0132.1.v1.1">
    <property type="protein sequence ID" value="Kaladp0076s0132.1.v1.1"/>
    <property type="gene ID" value="Kaladp0076s0132.v1.1"/>
</dbReference>
<dbReference type="InterPro" id="IPR011050">
    <property type="entry name" value="Pectin_lyase_fold/virulence"/>
</dbReference>
<dbReference type="GO" id="GO:0071555">
    <property type="term" value="P:cell wall organization"/>
    <property type="evidence" value="ECO:0007669"/>
    <property type="project" value="UniProtKB-KW"/>
</dbReference>
<dbReference type="FunFam" id="2.160.20.10:FF:000004">
    <property type="entry name" value="Pectin lyase-like superfamily protein"/>
    <property type="match status" value="1"/>
</dbReference>
<keyword evidence="10" id="KW-0732">Signal</keyword>
<proteinExistence type="inferred from homology"/>